<dbReference type="PANTHER" id="PTHR43802">
    <property type="entry name" value="ENOYL-COA HYDRATASE"/>
    <property type="match status" value="1"/>
</dbReference>
<evidence type="ECO:0000313" key="3">
    <source>
        <dbReference type="Proteomes" id="UP000190857"/>
    </source>
</evidence>
<protein>
    <submittedName>
        <fullName evidence="2">Enoyl-CoA hydratase/carnithine racemase</fullName>
    </submittedName>
</protein>
<evidence type="ECO:0000313" key="2">
    <source>
        <dbReference type="EMBL" id="SKC63651.1"/>
    </source>
</evidence>
<dbReference type="NCBIfam" id="NF005126">
    <property type="entry name" value="PRK06563.1"/>
    <property type="match status" value="1"/>
</dbReference>
<proteinExistence type="inferred from homology"/>
<name>A0A1T5KJ41_9MICO</name>
<comment type="similarity">
    <text evidence="1">Belongs to the enoyl-CoA hydratase/isomerase family.</text>
</comment>
<accession>A0A1T5KJ41</accession>
<dbReference type="Gene3D" id="3.90.226.10">
    <property type="entry name" value="2-enoyl-CoA Hydratase, Chain A, domain 1"/>
    <property type="match status" value="1"/>
</dbReference>
<dbReference type="Proteomes" id="UP000190857">
    <property type="component" value="Unassembled WGS sequence"/>
</dbReference>
<dbReference type="InterPro" id="IPR001753">
    <property type="entry name" value="Enoyl-CoA_hydra/iso"/>
</dbReference>
<dbReference type="EMBL" id="FUZP01000002">
    <property type="protein sequence ID" value="SKC63651.1"/>
    <property type="molecule type" value="Genomic_DNA"/>
</dbReference>
<sequence>MSDMTPATTPVPDSDARVLVERRGHLLLIGLNRPEKRNAADARMLSELSSAYGLLDRDPELRVGVVYAVGEHFTAGLDLADIGPRVQSGTLDIVPPDGLHPWQVDGTQLSKPVVLAVQGICFTLGIELALASEIVVAAEGTRFAQLEVSRGILPFGGATTRFAKTAGWSNAMRWVLTGDEFDADEARRLGLVQDIVPNGQQLEHAIALAERVAAQAPLAVQAALQNAKLAHRGPDAAAEAQLPALLARLSASKDARIGMEAFLTRTTPQFEGR</sequence>
<dbReference type="InterPro" id="IPR029045">
    <property type="entry name" value="ClpP/crotonase-like_dom_sf"/>
</dbReference>
<dbReference type="STRING" id="123320.SAMN06309945_2300"/>
<dbReference type="SUPFAM" id="SSF52096">
    <property type="entry name" value="ClpP/crotonase"/>
    <property type="match status" value="1"/>
</dbReference>
<organism evidence="2 3">
    <name type="scientific">Okibacterium fritillariae</name>
    <dbReference type="NCBI Taxonomy" id="123320"/>
    <lineage>
        <taxon>Bacteria</taxon>
        <taxon>Bacillati</taxon>
        <taxon>Actinomycetota</taxon>
        <taxon>Actinomycetes</taxon>
        <taxon>Micrococcales</taxon>
        <taxon>Microbacteriaceae</taxon>
        <taxon>Okibacterium</taxon>
    </lineage>
</organism>
<dbReference type="Gene3D" id="1.10.12.10">
    <property type="entry name" value="Lyase 2-enoyl-coa Hydratase, Chain A, domain 2"/>
    <property type="match status" value="1"/>
</dbReference>
<dbReference type="InterPro" id="IPR014748">
    <property type="entry name" value="Enoyl-CoA_hydra_C"/>
</dbReference>
<reference evidence="2 3" key="1">
    <citation type="submission" date="2017-02" db="EMBL/GenBank/DDBJ databases">
        <authorList>
            <person name="Peterson S.W."/>
        </authorList>
    </citation>
    <scope>NUCLEOTIDE SEQUENCE [LARGE SCALE GENOMIC DNA]</scope>
    <source>
        <strain evidence="2 3">VKM Ac-2059</strain>
    </source>
</reference>
<dbReference type="GO" id="GO:0003824">
    <property type="term" value="F:catalytic activity"/>
    <property type="evidence" value="ECO:0007669"/>
    <property type="project" value="UniProtKB-ARBA"/>
</dbReference>
<gene>
    <name evidence="2" type="ORF">SAMN06309945_2300</name>
</gene>
<dbReference type="Pfam" id="PF00378">
    <property type="entry name" value="ECH_1"/>
    <property type="match status" value="1"/>
</dbReference>
<keyword evidence="3" id="KW-1185">Reference proteome</keyword>
<dbReference type="AlphaFoldDB" id="A0A1T5KJ41"/>
<dbReference type="CDD" id="cd06558">
    <property type="entry name" value="crotonase-like"/>
    <property type="match status" value="1"/>
</dbReference>
<dbReference type="PANTHER" id="PTHR43802:SF1">
    <property type="entry name" value="IP11341P-RELATED"/>
    <property type="match status" value="1"/>
</dbReference>
<evidence type="ECO:0000256" key="1">
    <source>
        <dbReference type="ARBA" id="ARBA00005254"/>
    </source>
</evidence>